<accession>A0A4C1WRC3</accession>
<reference evidence="1 2" key="1">
    <citation type="journal article" date="2019" name="Commun. Biol.">
        <title>The bagworm genome reveals a unique fibroin gene that provides high tensile strength.</title>
        <authorList>
            <person name="Kono N."/>
            <person name="Nakamura H."/>
            <person name="Ohtoshi R."/>
            <person name="Tomita M."/>
            <person name="Numata K."/>
            <person name="Arakawa K."/>
        </authorList>
    </citation>
    <scope>NUCLEOTIDE SEQUENCE [LARGE SCALE GENOMIC DNA]</scope>
</reference>
<dbReference type="EMBL" id="BGZK01000607">
    <property type="protein sequence ID" value="GBP52657.1"/>
    <property type="molecule type" value="Genomic_DNA"/>
</dbReference>
<dbReference type="AlphaFoldDB" id="A0A4C1WRC3"/>
<name>A0A4C1WRC3_EUMVA</name>
<dbReference type="Proteomes" id="UP000299102">
    <property type="component" value="Unassembled WGS sequence"/>
</dbReference>
<evidence type="ECO:0000313" key="1">
    <source>
        <dbReference type="EMBL" id="GBP52657.1"/>
    </source>
</evidence>
<sequence length="117" mass="12994">MSETKTCRSISHVLTTTCSSIRTGHLPGRRRAIVDGFVDHLERARGPPVKNHWSNEMFNRSNLPYKEECGRVEGVRTYAIAGVFISALRVGTAARAARGRCALNDVYDNSCPWAMGR</sequence>
<comment type="caution">
    <text evidence="1">The sequence shown here is derived from an EMBL/GenBank/DDBJ whole genome shotgun (WGS) entry which is preliminary data.</text>
</comment>
<organism evidence="1 2">
    <name type="scientific">Eumeta variegata</name>
    <name type="common">Bagworm moth</name>
    <name type="synonym">Eumeta japonica</name>
    <dbReference type="NCBI Taxonomy" id="151549"/>
    <lineage>
        <taxon>Eukaryota</taxon>
        <taxon>Metazoa</taxon>
        <taxon>Ecdysozoa</taxon>
        <taxon>Arthropoda</taxon>
        <taxon>Hexapoda</taxon>
        <taxon>Insecta</taxon>
        <taxon>Pterygota</taxon>
        <taxon>Neoptera</taxon>
        <taxon>Endopterygota</taxon>
        <taxon>Lepidoptera</taxon>
        <taxon>Glossata</taxon>
        <taxon>Ditrysia</taxon>
        <taxon>Tineoidea</taxon>
        <taxon>Psychidae</taxon>
        <taxon>Oiketicinae</taxon>
        <taxon>Eumeta</taxon>
    </lineage>
</organism>
<keyword evidence="2" id="KW-1185">Reference proteome</keyword>
<protein>
    <submittedName>
        <fullName evidence="1">Uncharacterized protein</fullName>
    </submittedName>
</protein>
<gene>
    <name evidence="1" type="ORF">EVAR_103092_1</name>
</gene>
<proteinExistence type="predicted"/>
<evidence type="ECO:0000313" key="2">
    <source>
        <dbReference type="Proteomes" id="UP000299102"/>
    </source>
</evidence>